<keyword evidence="5" id="KW-1185">Reference proteome</keyword>
<reference evidence="4 5" key="1">
    <citation type="submission" date="2015-12" db="EMBL/GenBank/DDBJ databases">
        <authorList>
            <person name="Shamseldin A."/>
            <person name="Moawad H."/>
            <person name="Abd El-Rahim W.M."/>
            <person name="Sadowsky M.J."/>
        </authorList>
    </citation>
    <scope>NUCLEOTIDE SEQUENCE [LARGE SCALE GENOMIC DNA]</scope>
    <source>
        <strain evidence="4 5">WF1</strain>
    </source>
</reference>
<evidence type="ECO:0000313" key="5">
    <source>
        <dbReference type="Proteomes" id="UP000191980"/>
    </source>
</evidence>
<dbReference type="OrthoDB" id="9075305at2"/>
<accession>A0A1V8M6L7</accession>
<dbReference type="AlphaFoldDB" id="A0A1V8M6L7"/>
<evidence type="ECO:0000259" key="3">
    <source>
        <dbReference type="Pfam" id="PF00685"/>
    </source>
</evidence>
<sequence>MNLPSVFIIGAAKSATTTLAELLSMHPRICLGEQKEPEFFSHDDHFSLGFKHYSENYKYASKEDIIIDASTSYSRSPQFPLSAQRIYHFNPQAKIIYVLRNPIDRSYSHYVHRYSKELYPNQPFNISFSEFVKQEPVCLDSSLYQYQLACYLKYFDSDSIHIVFTEDIKENQFKCLENVCSFIGVEYQPEWFKVTSSNVGQSFLDSRKKVAISNIFRSLPFYHKLRGNISKPLKEKIYKLLLMSFAKSIDQDFTPNPLIREDVLMMKVLFKDSNDWLEKYTGRTLEHWDCYGKESE</sequence>
<gene>
    <name evidence="4" type="ORF">AU255_03805</name>
</gene>
<dbReference type="RefSeq" id="WP_080521650.1">
    <property type="nucleotide sequence ID" value="NZ_LPUF01000001.1"/>
</dbReference>
<dbReference type="Proteomes" id="UP000191980">
    <property type="component" value="Unassembled WGS sequence"/>
</dbReference>
<dbReference type="InterPro" id="IPR027417">
    <property type="entry name" value="P-loop_NTPase"/>
</dbReference>
<comment type="caution">
    <text evidence="4">The sequence shown here is derived from an EMBL/GenBank/DDBJ whole genome shotgun (WGS) entry which is preliminary data.</text>
</comment>
<dbReference type="SUPFAM" id="SSF52540">
    <property type="entry name" value="P-loop containing nucleoside triphosphate hydrolases"/>
    <property type="match status" value="1"/>
</dbReference>
<organism evidence="4 5">
    <name type="scientific">Methyloprofundus sedimenti</name>
    <dbReference type="NCBI Taxonomy" id="1420851"/>
    <lineage>
        <taxon>Bacteria</taxon>
        <taxon>Pseudomonadati</taxon>
        <taxon>Pseudomonadota</taxon>
        <taxon>Gammaproteobacteria</taxon>
        <taxon>Methylococcales</taxon>
        <taxon>Methylococcaceae</taxon>
        <taxon>Methyloprofundus</taxon>
    </lineage>
</organism>
<dbReference type="PANTHER" id="PTHR10605">
    <property type="entry name" value="HEPARAN SULFATE SULFOTRANSFERASE"/>
    <property type="match status" value="1"/>
</dbReference>
<dbReference type="EMBL" id="LPUF01000001">
    <property type="protein sequence ID" value="OQK17033.1"/>
    <property type="molecule type" value="Genomic_DNA"/>
</dbReference>
<dbReference type="Gene3D" id="3.40.50.300">
    <property type="entry name" value="P-loop containing nucleotide triphosphate hydrolases"/>
    <property type="match status" value="1"/>
</dbReference>
<dbReference type="InterPro" id="IPR000863">
    <property type="entry name" value="Sulfotransferase_dom"/>
</dbReference>
<keyword evidence="1" id="KW-0808">Transferase</keyword>
<evidence type="ECO:0000313" key="4">
    <source>
        <dbReference type="EMBL" id="OQK17033.1"/>
    </source>
</evidence>
<name>A0A1V8M6L7_9GAMM</name>
<dbReference type="InterPro" id="IPR037359">
    <property type="entry name" value="NST/OST"/>
</dbReference>
<dbReference type="GO" id="GO:0008146">
    <property type="term" value="F:sulfotransferase activity"/>
    <property type="evidence" value="ECO:0007669"/>
    <property type="project" value="InterPro"/>
</dbReference>
<evidence type="ECO:0000256" key="2">
    <source>
        <dbReference type="ARBA" id="ARBA00023180"/>
    </source>
</evidence>
<dbReference type="STRING" id="1420851.AU255_03805"/>
<feature type="domain" description="Sulfotransferase" evidence="3">
    <location>
        <begin position="4"/>
        <end position="193"/>
    </location>
</feature>
<keyword evidence="2" id="KW-0325">Glycoprotein</keyword>
<dbReference type="PANTHER" id="PTHR10605:SF56">
    <property type="entry name" value="BIFUNCTIONAL HEPARAN SULFATE N-DEACETYLASE_N-SULFOTRANSFERASE"/>
    <property type="match status" value="1"/>
</dbReference>
<proteinExistence type="predicted"/>
<protein>
    <recommendedName>
        <fullName evidence="3">Sulfotransferase domain-containing protein</fullName>
    </recommendedName>
</protein>
<dbReference type="Pfam" id="PF00685">
    <property type="entry name" value="Sulfotransfer_1"/>
    <property type="match status" value="1"/>
</dbReference>
<evidence type="ECO:0000256" key="1">
    <source>
        <dbReference type="ARBA" id="ARBA00022679"/>
    </source>
</evidence>